<gene>
    <name evidence="3" type="primary">LOC107223147</name>
</gene>
<dbReference type="OrthoDB" id="7701116at2759"/>
<evidence type="ECO:0000313" key="3">
    <source>
        <dbReference type="RefSeq" id="XP_015518229.2"/>
    </source>
</evidence>
<name>A0A6J0BV38_NEOLC</name>
<dbReference type="GeneID" id="107223147"/>
<protein>
    <submittedName>
        <fullName evidence="3">Histone H3.v1-like</fullName>
    </submittedName>
</protein>
<evidence type="ECO:0000313" key="2">
    <source>
        <dbReference type="Proteomes" id="UP000829291"/>
    </source>
</evidence>
<evidence type="ECO:0000256" key="1">
    <source>
        <dbReference type="SAM" id="MobiDB-lite"/>
    </source>
</evidence>
<organism evidence="3">
    <name type="scientific">Neodiprion lecontei</name>
    <name type="common">Redheaded pine sawfly</name>
    <dbReference type="NCBI Taxonomy" id="441921"/>
    <lineage>
        <taxon>Eukaryota</taxon>
        <taxon>Metazoa</taxon>
        <taxon>Ecdysozoa</taxon>
        <taxon>Arthropoda</taxon>
        <taxon>Hexapoda</taxon>
        <taxon>Insecta</taxon>
        <taxon>Pterygota</taxon>
        <taxon>Neoptera</taxon>
        <taxon>Endopterygota</taxon>
        <taxon>Hymenoptera</taxon>
        <taxon>Tenthredinoidea</taxon>
        <taxon>Diprionidae</taxon>
        <taxon>Diprioninae</taxon>
        <taxon>Neodiprion</taxon>
    </lineage>
</organism>
<accession>A0A6J0BV38</accession>
<feature type="compositionally biased region" description="Acidic residues" evidence="1">
    <location>
        <begin position="56"/>
        <end position="72"/>
    </location>
</feature>
<dbReference type="AlphaFoldDB" id="A0A6J0BV38"/>
<sequence length="165" mass="18774">MADGPEPPVPEYPVIGLQQERNDLEAYMEEDSDNSNKDLTEQNEEEREADITAESNADEQEDASNESEAAEEQEQRGSGDGESAEEEEEANEYDELRQWAIESNVAHKNLDKLLAILRKRLLPDLPKSAKTFLKTDSCPYIVNDTQRGQFVYFDIENGLQRTFDV</sequence>
<dbReference type="InParanoid" id="A0A6J0BV38"/>
<dbReference type="Proteomes" id="UP000829291">
    <property type="component" value="Chromosome 3"/>
</dbReference>
<dbReference type="KEGG" id="nlo:107223147"/>
<feature type="compositionally biased region" description="Acidic residues" evidence="1">
    <location>
        <begin position="82"/>
        <end position="93"/>
    </location>
</feature>
<feature type="compositionally biased region" description="Pro residues" evidence="1">
    <location>
        <begin position="1"/>
        <end position="11"/>
    </location>
</feature>
<keyword evidence="2" id="KW-1185">Reference proteome</keyword>
<dbReference type="RefSeq" id="XP_015518229.2">
    <property type="nucleotide sequence ID" value="XM_015662743.2"/>
</dbReference>
<proteinExistence type="predicted"/>
<reference evidence="3" key="1">
    <citation type="submission" date="2025-08" db="UniProtKB">
        <authorList>
            <consortium name="RefSeq"/>
        </authorList>
    </citation>
    <scope>IDENTIFICATION</scope>
    <source>
        <tissue evidence="3">Thorax and Abdomen</tissue>
    </source>
</reference>
<feature type="region of interest" description="Disordered" evidence="1">
    <location>
        <begin position="1"/>
        <end position="95"/>
    </location>
</feature>